<sequence length="155" mass="16070">MTRLFFLPFVACLLAAGCAADAPPTLYPLTGVLTHGKKPVAGGGLIFMPESDNWGGMVVNASVKADGTFTAETSRTTSTATTVTPGIPAGRYKVAYHPPSDGQVVGGEYHFPDAVTVEARDNTLVLNLPDEFPSPGAKKPNEKGKPPAPGGDDDD</sequence>
<keyword evidence="2" id="KW-0732">Signal</keyword>
<dbReference type="Proteomes" id="UP000464178">
    <property type="component" value="Chromosome"/>
</dbReference>
<keyword evidence="4" id="KW-1185">Reference proteome</keyword>
<reference evidence="3 4" key="1">
    <citation type="submission" date="2019-05" db="EMBL/GenBank/DDBJ databases">
        <authorList>
            <consortium name="Science for Life Laboratories"/>
        </authorList>
    </citation>
    <scope>NUCLEOTIDE SEQUENCE [LARGE SCALE GENOMIC DNA]</scope>
    <source>
        <strain evidence="3">Soil9</strain>
    </source>
</reference>
<evidence type="ECO:0000313" key="3">
    <source>
        <dbReference type="EMBL" id="VTR95964.1"/>
    </source>
</evidence>
<evidence type="ECO:0000313" key="4">
    <source>
        <dbReference type="Proteomes" id="UP000464178"/>
    </source>
</evidence>
<evidence type="ECO:0000256" key="1">
    <source>
        <dbReference type="SAM" id="MobiDB-lite"/>
    </source>
</evidence>
<dbReference type="EMBL" id="LR593886">
    <property type="protein sequence ID" value="VTR95964.1"/>
    <property type="molecule type" value="Genomic_DNA"/>
</dbReference>
<dbReference type="RefSeq" id="WP_162670311.1">
    <property type="nucleotide sequence ID" value="NZ_LR593886.1"/>
</dbReference>
<accession>A0A6P2D745</accession>
<proteinExistence type="predicted"/>
<name>A0A6P2D745_9BACT</name>
<feature type="signal peptide" evidence="2">
    <location>
        <begin position="1"/>
        <end position="22"/>
    </location>
</feature>
<feature type="chain" id="PRO_5027001653" description="Carboxypeptidase regulatory-like domain-containing protein" evidence="2">
    <location>
        <begin position="23"/>
        <end position="155"/>
    </location>
</feature>
<dbReference type="KEGG" id="gms:SOIL9_17500"/>
<evidence type="ECO:0008006" key="5">
    <source>
        <dbReference type="Google" id="ProtNLM"/>
    </source>
</evidence>
<dbReference type="AlphaFoldDB" id="A0A6P2D745"/>
<evidence type="ECO:0000256" key="2">
    <source>
        <dbReference type="SAM" id="SignalP"/>
    </source>
</evidence>
<organism evidence="3 4">
    <name type="scientific">Gemmata massiliana</name>
    <dbReference type="NCBI Taxonomy" id="1210884"/>
    <lineage>
        <taxon>Bacteria</taxon>
        <taxon>Pseudomonadati</taxon>
        <taxon>Planctomycetota</taxon>
        <taxon>Planctomycetia</taxon>
        <taxon>Gemmatales</taxon>
        <taxon>Gemmataceae</taxon>
        <taxon>Gemmata</taxon>
    </lineage>
</organism>
<gene>
    <name evidence="3" type="ORF">SOIL9_17500</name>
</gene>
<feature type="region of interest" description="Disordered" evidence="1">
    <location>
        <begin position="128"/>
        <end position="155"/>
    </location>
</feature>
<dbReference type="PROSITE" id="PS51257">
    <property type="entry name" value="PROKAR_LIPOPROTEIN"/>
    <property type="match status" value="1"/>
</dbReference>
<protein>
    <recommendedName>
        <fullName evidence="5">Carboxypeptidase regulatory-like domain-containing protein</fullName>
    </recommendedName>
</protein>